<dbReference type="EMBL" id="LT629777">
    <property type="protein sequence ID" value="SDS42743.1"/>
    <property type="molecule type" value="Genomic_DNA"/>
</dbReference>
<keyword evidence="3" id="KW-1185">Reference proteome</keyword>
<proteinExistence type="predicted"/>
<feature type="domain" description="Dermonecrotic toxin N-terminal" evidence="1">
    <location>
        <begin position="387"/>
        <end position="635"/>
    </location>
</feature>
<dbReference type="Proteomes" id="UP000199524">
    <property type="component" value="Chromosome I"/>
</dbReference>
<dbReference type="Pfam" id="PF20178">
    <property type="entry name" value="ToxA_N"/>
    <property type="match status" value="1"/>
</dbReference>
<name>A0A1H1S4B2_9PSED</name>
<evidence type="ECO:0000259" key="1">
    <source>
        <dbReference type="Pfam" id="PF20178"/>
    </source>
</evidence>
<dbReference type="InterPro" id="IPR046673">
    <property type="entry name" value="ToxA_N"/>
</dbReference>
<dbReference type="AlphaFoldDB" id="A0A1H1S4B2"/>
<organism evidence="2 3">
    <name type="scientific">Pseudomonas asplenii</name>
    <dbReference type="NCBI Taxonomy" id="53407"/>
    <lineage>
        <taxon>Bacteria</taxon>
        <taxon>Pseudomonadati</taxon>
        <taxon>Pseudomonadota</taxon>
        <taxon>Gammaproteobacteria</taxon>
        <taxon>Pseudomonadales</taxon>
        <taxon>Pseudomonadaceae</taxon>
        <taxon>Pseudomonas</taxon>
    </lineage>
</organism>
<protein>
    <recommendedName>
        <fullName evidence="1">Dermonecrotic toxin N-terminal domain-containing protein</fullName>
    </recommendedName>
</protein>
<evidence type="ECO:0000313" key="2">
    <source>
        <dbReference type="EMBL" id="SDS42743.1"/>
    </source>
</evidence>
<gene>
    <name evidence="2" type="ORF">SAMN05216598_1558</name>
</gene>
<sequence length="1137" mass="125423">MTDSAVSAPLSESDQALQVLGLGDCLAARPSLESATAHLVQAMLEDYFPAQGEALRTAAFINLTVGTTSAAPASYQIIPLTHRLIDCWLGKAMPDHPLGSYLTLYPGAEAPQMLRLQVAKAEELVSEWAPALLQSYMQSLVDFWSSPALSGQKLSDVWRSPLAQGVSPWQQLSDFIATQLRKASTALTGDELDTVHGVLDFPDFKARSQALGNDCTKARITLVRVPGNAPLYQQALVLTRQVGQRQIVLLYTLLGGIKSFDSIKVLEADLGQTLSDSDPDPENYSADDHVFDALTATLLTRQLENIRTLNAGDYYDRAALDRHLYELTGPQVLVGAFSSAHEETLRQLHDLLPDWLQQASAVDRATYGRYVCRLSEVHRFHFGEAFLASIPSIFEFAQQELAKSLLKLDPKAKDVVVDRIRVTLTQSDSSPWEMAGPGFAAQDLRTQSSTRSYVEMALLNVDAFPLSATAQVHYDQPAAGEEQTPPSWMTYERLRAAVSDANVGATYPALLKQKLQRNTTERYRQHSLFTHYLQVLLPMLALELRLTQRLTECARLYVTAVMSMDTHVLVLSGLSIVVRPLALLAHPGAAADPVLNHFVIGPRMVDRGPQVLLRPGATEPLLEFASLAHLLAAIQVEGELQQSVLAGLDDYSRKIYDQGGFLEPHLTRIILSTWDLPEIPEPPTLDTTVLSGTVVEALFAASVETLIRHAEAISVSNAEARRKLLTDLGWALFSLLIPWAPGALAGVGLIVQLLPSLKALTDPNTQRPWAAFADVLLNLAAVLVYHRRLSPEPLATAGAGAAIVKPSVDGDGGLRAFIWTRGGRDFSASELERLDRFKLATTAPADMLPAEGEWRGLYQYGGLFYAHIHGDWFHVSRTIEGVRIVDIRHPASLGPWLIRDTSGSWQLDRGPRLLGGAGELSLRSRKRLNTLKYQARQLLDSLPGRLGRSEKLLRIAHGPADVEDRLINDAKLFSDLSAKLQELAHGLDEYPKELVDKLDAGAKLLRAQGTRLRIERVKIDPPTIIGVSYLRSKQQIRIRSLGPRKDISGGKGRDFLQEYEISDLQRTPLWYAHFHYSSLDAVDKNYTAAHLKTPRQRFQGINYQRAQEQSNQGVDAILRARIDATSASELFLSPTSW</sequence>
<evidence type="ECO:0000313" key="3">
    <source>
        <dbReference type="Proteomes" id="UP000199524"/>
    </source>
</evidence>
<reference evidence="3" key="1">
    <citation type="submission" date="2016-10" db="EMBL/GenBank/DDBJ databases">
        <authorList>
            <person name="Varghese N."/>
            <person name="Submissions S."/>
        </authorList>
    </citation>
    <scope>NUCLEOTIDE SEQUENCE [LARGE SCALE GENOMIC DNA]</scope>
    <source>
        <strain evidence="3">ATCC 23835</strain>
    </source>
</reference>
<accession>A0A1H1S4B2</accession>